<gene>
    <name evidence="4" type="ORF">FHU33_0465</name>
</gene>
<dbReference type="SUPFAM" id="SSF51261">
    <property type="entry name" value="Duplicated hybrid motif"/>
    <property type="match status" value="1"/>
</dbReference>
<dbReference type="InterPro" id="IPR016047">
    <property type="entry name" value="M23ase_b-sheet_dom"/>
</dbReference>
<dbReference type="RefSeq" id="WP_142023888.1">
    <property type="nucleotide sequence ID" value="NZ_VFQE01000001.1"/>
</dbReference>
<proteinExistence type="predicted"/>
<dbReference type="PANTHER" id="PTHR21666">
    <property type="entry name" value="PEPTIDASE-RELATED"/>
    <property type="match status" value="1"/>
</dbReference>
<dbReference type="Gene3D" id="2.70.70.10">
    <property type="entry name" value="Glucose Permease (Domain IIA)"/>
    <property type="match status" value="1"/>
</dbReference>
<dbReference type="AlphaFoldDB" id="A0A543PAK4"/>
<dbReference type="PANTHER" id="PTHR21666:SF270">
    <property type="entry name" value="MUREIN HYDROLASE ACTIVATOR ENVC"/>
    <property type="match status" value="1"/>
</dbReference>
<evidence type="ECO:0000313" key="4">
    <source>
        <dbReference type="EMBL" id="TQN41111.1"/>
    </source>
</evidence>
<feature type="domain" description="M23ase beta-sheet core" evidence="3">
    <location>
        <begin position="343"/>
        <end position="433"/>
    </location>
</feature>
<reference evidence="4 5" key="1">
    <citation type="submission" date="2019-06" db="EMBL/GenBank/DDBJ databases">
        <title>Sequencing the genomes of 1000 actinobacteria strains.</title>
        <authorList>
            <person name="Klenk H.-P."/>
        </authorList>
    </citation>
    <scope>NUCLEOTIDE SEQUENCE [LARGE SCALE GENOMIC DNA]</scope>
    <source>
        <strain evidence="4 5">DSM 46837</strain>
    </source>
</reference>
<keyword evidence="5" id="KW-1185">Reference proteome</keyword>
<dbReference type="Pfam" id="PF01551">
    <property type="entry name" value="Peptidase_M23"/>
    <property type="match status" value="1"/>
</dbReference>
<evidence type="ECO:0000259" key="3">
    <source>
        <dbReference type="Pfam" id="PF01551"/>
    </source>
</evidence>
<protein>
    <submittedName>
        <fullName evidence="4">Peptidase M23-like protein</fullName>
    </submittedName>
</protein>
<sequence>MFQRRRSGPATPSVPGRSRARRPVAGRRASLARNALVAVVTGVVLIGTAGPASAVPAPPNPTDDQLGAAQAEQDAAAAEVGRIAALVAGAEAELEKVGVLAEAAGTAYMLAEDALLQAQEVADRTAAELQAAADAVAASQARIALFSRDSYMKSSQLSTTAALLDSAGPGELIQNAAMLDYVADNQVDVLGQLEVAKVTQANADSAARAARDEMAAAEEAAEVAKLEADRQLAAQQGAYEQVAAQKTQYEAQLQTAQIRLLELQGARNAYQQWVAQRQAEEAAAARAAQEAAARAAAAAEAANRGGGGGGGGGGASSGGGGGNYVAPTSGRVSSCYGARWGVTHYGVDIAAPIGTNVYAATSGVVRRAGPATGFGQAVYILGDDGYVTVYGHVHRYFVSYGERVSAGEVIAEVGNRGQSTGPHLHFEVHSGGQLYRNQLDPVPWLNARGVYIGGCGG</sequence>
<dbReference type="Proteomes" id="UP000319865">
    <property type="component" value="Unassembled WGS sequence"/>
</dbReference>
<organism evidence="4 5">
    <name type="scientific">Blastococcus colisei</name>
    <dbReference type="NCBI Taxonomy" id="1564162"/>
    <lineage>
        <taxon>Bacteria</taxon>
        <taxon>Bacillati</taxon>
        <taxon>Actinomycetota</taxon>
        <taxon>Actinomycetes</taxon>
        <taxon>Geodermatophilales</taxon>
        <taxon>Geodermatophilaceae</taxon>
        <taxon>Blastococcus</taxon>
    </lineage>
</organism>
<dbReference type="InterPro" id="IPR011055">
    <property type="entry name" value="Dup_hybrid_motif"/>
</dbReference>
<evidence type="ECO:0000313" key="5">
    <source>
        <dbReference type="Proteomes" id="UP000319865"/>
    </source>
</evidence>
<keyword evidence="1" id="KW-0175">Coiled coil</keyword>
<comment type="caution">
    <text evidence="4">The sequence shown here is derived from an EMBL/GenBank/DDBJ whole genome shotgun (WGS) entry which is preliminary data.</text>
</comment>
<dbReference type="EMBL" id="VFQE01000001">
    <property type="protein sequence ID" value="TQN41111.1"/>
    <property type="molecule type" value="Genomic_DNA"/>
</dbReference>
<dbReference type="InterPro" id="IPR050570">
    <property type="entry name" value="Cell_wall_metabolism_enzyme"/>
</dbReference>
<name>A0A543PAK4_9ACTN</name>
<dbReference type="OrthoDB" id="1099523at2"/>
<evidence type="ECO:0000256" key="2">
    <source>
        <dbReference type="SAM" id="MobiDB-lite"/>
    </source>
</evidence>
<feature type="region of interest" description="Disordered" evidence="2">
    <location>
        <begin position="1"/>
        <end position="25"/>
    </location>
</feature>
<dbReference type="CDD" id="cd12797">
    <property type="entry name" value="M23_peptidase"/>
    <property type="match status" value="1"/>
</dbReference>
<dbReference type="GO" id="GO:0004222">
    <property type="term" value="F:metalloendopeptidase activity"/>
    <property type="evidence" value="ECO:0007669"/>
    <property type="project" value="TreeGrafter"/>
</dbReference>
<feature type="coiled-coil region" evidence="1">
    <location>
        <begin position="200"/>
        <end position="266"/>
    </location>
</feature>
<evidence type="ECO:0000256" key="1">
    <source>
        <dbReference type="SAM" id="Coils"/>
    </source>
</evidence>
<accession>A0A543PAK4</accession>